<evidence type="ECO:0000313" key="2">
    <source>
        <dbReference type="Proteomes" id="UP000294513"/>
    </source>
</evidence>
<dbReference type="Proteomes" id="UP000294513">
    <property type="component" value="Unassembled WGS sequence"/>
</dbReference>
<comment type="caution">
    <text evidence="1">The sequence shown here is derived from an EMBL/GenBank/DDBJ whole genome shotgun (WGS) entry which is preliminary data.</text>
</comment>
<name>A0A4R5C5J1_9ACTN</name>
<reference evidence="1 2" key="1">
    <citation type="submission" date="2019-03" db="EMBL/GenBank/DDBJ databases">
        <title>Draft genome sequences of novel Actinobacteria.</title>
        <authorList>
            <person name="Sahin N."/>
            <person name="Ay H."/>
            <person name="Saygin H."/>
        </authorList>
    </citation>
    <scope>NUCLEOTIDE SEQUENCE [LARGE SCALE GENOMIC DNA]</scope>
    <source>
        <strain evidence="1 2">H3C3</strain>
    </source>
</reference>
<accession>A0A4R5C5J1</accession>
<dbReference type="OrthoDB" id="3483725at2"/>
<organism evidence="1 2">
    <name type="scientific">Actinomadura rubrisoli</name>
    <dbReference type="NCBI Taxonomy" id="2530368"/>
    <lineage>
        <taxon>Bacteria</taxon>
        <taxon>Bacillati</taxon>
        <taxon>Actinomycetota</taxon>
        <taxon>Actinomycetes</taxon>
        <taxon>Streptosporangiales</taxon>
        <taxon>Thermomonosporaceae</taxon>
        <taxon>Actinomadura</taxon>
    </lineage>
</organism>
<dbReference type="AlphaFoldDB" id="A0A4R5C5J1"/>
<keyword evidence="2" id="KW-1185">Reference proteome</keyword>
<sequence>MSKAQQQPPGAAAAEKEKAALREAFPRWSIVHTSDTGRWWAVRTARRARLDGPLLGTRVCTELDADTADELRAKLRAVAEAEAGAR</sequence>
<dbReference type="EMBL" id="SMKU01000033">
    <property type="protein sequence ID" value="TDD93363.1"/>
    <property type="molecule type" value="Genomic_DNA"/>
</dbReference>
<gene>
    <name evidence="1" type="ORF">E1298_09910</name>
</gene>
<evidence type="ECO:0000313" key="1">
    <source>
        <dbReference type="EMBL" id="TDD93363.1"/>
    </source>
</evidence>
<proteinExistence type="predicted"/>
<dbReference type="RefSeq" id="WP_131891497.1">
    <property type="nucleotide sequence ID" value="NZ_SMKU01000033.1"/>
</dbReference>
<protein>
    <submittedName>
        <fullName evidence="1">Uncharacterized protein</fullName>
    </submittedName>
</protein>